<keyword evidence="1" id="KW-1133">Transmembrane helix</keyword>
<dbReference type="RefSeq" id="WP_194181408.1">
    <property type="nucleotide sequence ID" value="NZ_JADGIK010000001.1"/>
</dbReference>
<evidence type="ECO:0000256" key="1">
    <source>
        <dbReference type="SAM" id="Phobius"/>
    </source>
</evidence>
<dbReference type="AlphaFoldDB" id="A0A8J7FPW5"/>
<feature type="transmembrane region" description="Helical" evidence="1">
    <location>
        <begin position="87"/>
        <end position="107"/>
    </location>
</feature>
<proteinExistence type="predicted"/>
<protein>
    <submittedName>
        <fullName evidence="2">DUF3810 family protein</fullName>
    </submittedName>
</protein>
<dbReference type="Proteomes" id="UP000608754">
    <property type="component" value="Unassembled WGS sequence"/>
</dbReference>
<comment type="caution">
    <text evidence="2">The sequence shown here is derived from an EMBL/GenBank/DDBJ whole genome shotgun (WGS) entry which is preliminary data.</text>
</comment>
<gene>
    <name evidence="2" type="ORF">IM532_00105</name>
</gene>
<organism evidence="2 3">
    <name type="scientific">Faecalibacter rhinopitheci</name>
    <dbReference type="NCBI Taxonomy" id="2779678"/>
    <lineage>
        <taxon>Bacteria</taxon>
        <taxon>Pseudomonadati</taxon>
        <taxon>Bacteroidota</taxon>
        <taxon>Flavobacteriia</taxon>
        <taxon>Flavobacteriales</taxon>
        <taxon>Weeksellaceae</taxon>
        <taxon>Faecalibacter</taxon>
    </lineage>
</organism>
<evidence type="ECO:0000313" key="3">
    <source>
        <dbReference type="Proteomes" id="UP000608754"/>
    </source>
</evidence>
<keyword evidence="3" id="KW-1185">Reference proteome</keyword>
<keyword evidence="1" id="KW-0472">Membrane</keyword>
<feature type="transmembrane region" description="Helical" evidence="1">
    <location>
        <begin position="58"/>
        <end position="75"/>
    </location>
</feature>
<dbReference type="InterPro" id="IPR024294">
    <property type="entry name" value="DUF3810"/>
</dbReference>
<feature type="transmembrane region" description="Helical" evidence="1">
    <location>
        <begin position="7"/>
        <end position="25"/>
    </location>
</feature>
<reference evidence="2" key="1">
    <citation type="submission" date="2020-10" db="EMBL/GenBank/DDBJ databases">
        <authorList>
            <person name="Lu T."/>
            <person name="Wang Q."/>
            <person name="Han X."/>
        </authorList>
    </citation>
    <scope>NUCLEOTIDE SEQUENCE</scope>
    <source>
        <strain evidence="2">WQ 117</strain>
    </source>
</reference>
<keyword evidence="1" id="KW-0812">Transmembrane</keyword>
<accession>A0A8J7FPW5</accession>
<sequence length="350" mass="41729">MLKKWSSWGIIFFVQIVWWTFLHNFDTLNSVWFNVITANYNQVIYHLSAKISWPIGEFLYLSVIIILLSWIYKCIKVRTISYFLKSSFIILSCILFLYKSVWGITYYKDNFKIDKPKYIIEVDNLKLLYCSTLSKSILDRNSLQLNEKEYVKFNFSEVDYLNDFQKNQYLLQQEKWINNYIIIEQPVVKHSYISNLLNYSGILGYYNPFTIESNINFHNTQLKTPSTIFHELAHQMGFASESEANFIAYYLGSKSNLAEVRYAVNYKLIFSLLSEISKYDSQFVKKEMENLPLGIKTDREYELSYYTQFDGKTNEIFSNFNDQFLKANNQEGTISYSKYIELVYYYHFIK</sequence>
<dbReference type="Pfam" id="PF12725">
    <property type="entry name" value="DUF3810"/>
    <property type="match status" value="1"/>
</dbReference>
<name>A0A8J7FPW5_9FLAO</name>
<dbReference type="EMBL" id="JADGIK010000001">
    <property type="protein sequence ID" value="MBF0595873.1"/>
    <property type="molecule type" value="Genomic_DNA"/>
</dbReference>
<evidence type="ECO:0000313" key="2">
    <source>
        <dbReference type="EMBL" id="MBF0595873.1"/>
    </source>
</evidence>